<dbReference type="Proteomes" id="UP000051568">
    <property type="component" value="Unassembled WGS sequence"/>
</dbReference>
<accession>A0A0R2IJ93</accession>
<dbReference type="EMBL" id="JQBR01000013">
    <property type="protein sequence ID" value="KRN65057.1"/>
    <property type="molecule type" value="Genomic_DNA"/>
</dbReference>
<sequence>MITDETYLYLKRNYSDCSSWALWNHKDLKQDSHMHASDCRLDPFDKLLEDSSFRKTHLNSNAIYLGLNFSERDKKDITPDIPWSAFHDITPRRTHDYNSLLILQGTKFEGCYMTDLIKNYRQTKGSEALRYIKKTENRSKLIEAAHVLQDEIDHIKPKFIFTCGNDTNNLFQELLPSGKYKLLNIYDARVEHITHWSSQQASRDEYLAINKRLRQF</sequence>
<evidence type="ECO:0008006" key="3">
    <source>
        <dbReference type="Google" id="ProtNLM"/>
    </source>
</evidence>
<dbReference type="OrthoDB" id="2295218at2"/>
<dbReference type="AlphaFoldDB" id="A0A0R2IJ93"/>
<comment type="caution">
    <text evidence="1">The sequence shown here is derived from an EMBL/GenBank/DDBJ whole genome shotgun (WGS) entry which is preliminary data.</text>
</comment>
<evidence type="ECO:0000313" key="1">
    <source>
        <dbReference type="EMBL" id="KRN65057.1"/>
    </source>
</evidence>
<dbReference type="PATRIC" id="fig|319652.3.peg.574"/>
<keyword evidence="2" id="KW-1185">Reference proteome</keyword>
<dbReference type="STRING" id="319652.IV80_GL000567"/>
<name>A0A0R2IJ93_9LACO</name>
<dbReference type="RefSeq" id="WP_057752753.1">
    <property type="nucleotide sequence ID" value="NZ_BJVH01000012.1"/>
</dbReference>
<organism evidence="1 2">
    <name type="scientific">Pediococcus cellicola</name>
    <dbReference type="NCBI Taxonomy" id="319652"/>
    <lineage>
        <taxon>Bacteria</taxon>
        <taxon>Bacillati</taxon>
        <taxon>Bacillota</taxon>
        <taxon>Bacilli</taxon>
        <taxon>Lactobacillales</taxon>
        <taxon>Lactobacillaceae</taxon>
        <taxon>Pediococcus</taxon>
    </lineage>
</organism>
<protein>
    <recommendedName>
        <fullName evidence="3">Uracil-DNA glycosylase-like domain-containing protein</fullName>
    </recommendedName>
</protein>
<proteinExistence type="predicted"/>
<evidence type="ECO:0000313" key="2">
    <source>
        <dbReference type="Proteomes" id="UP000051568"/>
    </source>
</evidence>
<reference evidence="1 2" key="1">
    <citation type="journal article" date="2015" name="Genome Announc.">
        <title>Expanding the biotechnology potential of lactobacilli through comparative genomics of 213 strains and associated genera.</title>
        <authorList>
            <person name="Sun Z."/>
            <person name="Harris H.M."/>
            <person name="McCann A."/>
            <person name="Guo C."/>
            <person name="Argimon S."/>
            <person name="Zhang W."/>
            <person name="Yang X."/>
            <person name="Jeffery I.B."/>
            <person name="Cooney J.C."/>
            <person name="Kagawa T.F."/>
            <person name="Liu W."/>
            <person name="Song Y."/>
            <person name="Salvetti E."/>
            <person name="Wrobel A."/>
            <person name="Rasinkangas P."/>
            <person name="Parkhill J."/>
            <person name="Rea M.C."/>
            <person name="O'Sullivan O."/>
            <person name="Ritari J."/>
            <person name="Douillard F.P."/>
            <person name="Paul Ross R."/>
            <person name="Yang R."/>
            <person name="Briner A.E."/>
            <person name="Felis G.E."/>
            <person name="de Vos W.M."/>
            <person name="Barrangou R."/>
            <person name="Klaenhammer T.R."/>
            <person name="Caufield P.W."/>
            <person name="Cui Y."/>
            <person name="Zhang H."/>
            <person name="O'Toole P.W."/>
        </authorList>
    </citation>
    <scope>NUCLEOTIDE SEQUENCE [LARGE SCALE GENOMIC DNA]</scope>
    <source>
        <strain evidence="1 2">DSM 17757</strain>
    </source>
</reference>
<gene>
    <name evidence="1" type="ORF">IV80_GL000567</name>
</gene>